<dbReference type="Gene3D" id="1.10.357.10">
    <property type="entry name" value="Tetracycline Repressor, domain 2"/>
    <property type="match status" value="1"/>
</dbReference>
<keyword evidence="3 5" id="KW-0238">DNA-binding</keyword>
<evidence type="ECO:0000256" key="2">
    <source>
        <dbReference type="ARBA" id="ARBA00023015"/>
    </source>
</evidence>
<dbReference type="Pfam" id="PF00440">
    <property type="entry name" value="TetR_N"/>
    <property type="match status" value="1"/>
</dbReference>
<evidence type="ECO:0000313" key="9">
    <source>
        <dbReference type="Proteomes" id="UP000249304"/>
    </source>
</evidence>
<dbReference type="InterPro" id="IPR036271">
    <property type="entry name" value="Tet_transcr_reg_TetR-rel_C_sf"/>
</dbReference>
<name>A0A2W2F6G1_9ACTN</name>
<dbReference type="PANTHER" id="PTHR47506:SF6">
    <property type="entry name" value="HTH-TYPE TRANSCRIPTIONAL REPRESSOR NEMR"/>
    <property type="match status" value="1"/>
</dbReference>
<protein>
    <submittedName>
        <fullName evidence="8">TetR family transcriptional regulator</fullName>
    </submittedName>
</protein>
<evidence type="ECO:0000256" key="3">
    <source>
        <dbReference type="ARBA" id="ARBA00023125"/>
    </source>
</evidence>
<dbReference type="PANTHER" id="PTHR47506">
    <property type="entry name" value="TRANSCRIPTIONAL REGULATORY PROTEIN"/>
    <property type="match status" value="1"/>
</dbReference>
<dbReference type="SUPFAM" id="SSF48498">
    <property type="entry name" value="Tetracyclin repressor-like, C-terminal domain"/>
    <property type="match status" value="1"/>
</dbReference>
<accession>A0A2W2F6G1</accession>
<dbReference type="InterPro" id="IPR001647">
    <property type="entry name" value="HTH_TetR"/>
</dbReference>
<dbReference type="PRINTS" id="PR00455">
    <property type="entry name" value="HTHTETR"/>
</dbReference>
<keyword evidence="4" id="KW-0804">Transcription</keyword>
<dbReference type="InterPro" id="IPR009057">
    <property type="entry name" value="Homeodomain-like_sf"/>
</dbReference>
<evidence type="ECO:0000256" key="1">
    <source>
        <dbReference type="ARBA" id="ARBA00022491"/>
    </source>
</evidence>
<dbReference type="Proteomes" id="UP000249304">
    <property type="component" value="Unassembled WGS sequence"/>
</dbReference>
<feature type="DNA-binding region" description="H-T-H motif" evidence="5">
    <location>
        <begin position="66"/>
        <end position="85"/>
    </location>
</feature>
<dbReference type="EMBL" id="POUD01000001">
    <property type="protein sequence ID" value="PZG23685.1"/>
    <property type="molecule type" value="Genomic_DNA"/>
</dbReference>
<keyword evidence="9" id="KW-1185">Reference proteome</keyword>
<feature type="domain" description="HTH tetR-type" evidence="7">
    <location>
        <begin position="43"/>
        <end position="103"/>
    </location>
</feature>
<keyword evidence="1" id="KW-0678">Repressor</keyword>
<evidence type="ECO:0000259" key="7">
    <source>
        <dbReference type="PROSITE" id="PS50977"/>
    </source>
</evidence>
<gene>
    <name evidence="8" type="ORF">C1J01_00195</name>
</gene>
<dbReference type="Pfam" id="PF13977">
    <property type="entry name" value="TetR_C_6"/>
    <property type="match status" value="1"/>
</dbReference>
<comment type="caution">
    <text evidence="8">The sequence shown here is derived from an EMBL/GenBank/DDBJ whole genome shotgun (WGS) entry which is preliminary data.</text>
</comment>
<proteinExistence type="predicted"/>
<dbReference type="OrthoDB" id="9816296at2"/>
<dbReference type="InterPro" id="IPR039538">
    <property type="entry name" value="BetI_C"/>
</dbReference>
<evidence type="ECO:0000256" key="5">
    <source>
        <dbReference type="PROSITE-ProRule" id="PRU00335"/>
    </source>
</evidence>
<organism evidence="8 9">
    <name type="scientific">Nonomuraea aridisoli</name>
    <dbReference type="NCBI Taxonomy" id="2070368"/>
    <lineage>
        <taxon>Bacteria</taxon>
        <taxon>Bacillati</taxon>
        <taxon>Actinomycetota</taxon>
        <taxon>Actinomycetes</taxon>
        <taxon>Streptosporangiales</taxon>
        <taxon>Streptosporangiaceae</taxon>
        <taxon>Nonomuraea</taxon>
    </lineage>
</organism>
<keyword evidence="2" id="KW-0805">Transcription regulation</keyword>
<sequence>MRSHRFKPTFRCDRIEKRAYDGSERGGGVAERRRTRGPGAHHERRRAEIADAVLAIVADRGLTAVSLTEVAAQAGISPGRVQHYFPAKRQLVEAAFDRGNELSSLRIRERVGNELDAADPRLVLTTVLTELIPYDATTEAHMRVRQSFQAFAFADETIAARLRVLYARFHRQMADLISKEQESGRVRADLDAAGVALVLVALAEGLAAYVLTGVTPAGVARDRLLAEIAALYG</sequence>
<evidence type="ECO:0000256" key="6">
    <source>
        <dbReference type="SAM" id="MobiDB-lite"/>
    </source>
</evidence>
<feature type="region of interest" description="Disordered" evidence="6">
    <location>
        <begin position="21"/>
        <end position="44"/>
    </location>
</feature>
<evidence type="ECO:0000256" key="4">
    <source>
        <dbReference type="ARBA" id="ARBA00023163"/>
    </source>
</evidence>
<reference evidence="8 9" key="1">
    <citation type="submission" date="2018-01" db="EMBL/GenBank/DDBJ databases">
        <title>Draft genome sequence of Nonomuraea sp. KC333.</title>
        <authorList>
            <person name="Sahin N."/>
            <person name="Saygin H."/>
            <person name="Ay H."/>
        </authorList>
    </citation>
    <scope>NUCLEOTIDE SEQUENCE [LARGE SCALE GENOMIC DNA]</scope>
    <source>
        <strain evidence="8 9">KC333</strain>
    </source>
</reference>
<evidence type="ECO:0000313" key="8">
    <source>
        <dbReference type="EMBL" id="PZG23685.1"/>
    </source>
</evidence>
<dbReference type="GO" id="GO:0003677">
    <property type="term" value="F:DNA binding"/>
    <property type="evidence" value="ECO:0007669"/>
    <property type="project" value="UniProtKB-UniRule"/>
</dbReference>
<dbReference type="AlphaFoldDB" id="A0A2W2F6G1"/>
<dbReference type="SUPFAM" id="SSF46689">
    <property type="entry name" value="Homeodomain-like"/>
    <property type="match status" value="1"/>
</dbReference>
<dbReference type="PROSITE" id="PS50977">
    <property type="entry name" value="HTH_TETR_2"/>
    <property type="match status" value="1"/>
</dbReference>